<name>U6B6X5_9HYPH</name>
<organism evidence="10 11">
    <name type="scientific">Candidatus Liberibacter americanus str. Sao Paulo</name>
    <dbReference type="NCBI Taxonomy" id="1261131"/>
    <lineage>
        <taxon>Bacteria</taxon>
        <taxon>Pseudomonadati</taxon>
        <taxon>Pseudomonadota</taxon>
        <taxon>Alphaproteobacteria</taxon>
        <taxon>Hyphomicrobiales</taxon>
        <taxon>Rhizobiaceae</taxon>
        <taxon>Liberibacter</taxon>
    </lineage>
</organism>
<proteinExistence type="inferred from homology"/>
<dbReference type="STRING" id="1261131.lam_117"/>
<keyword evidence="7 9" id="KW-0460">Magnesium</keyword>
<dbReference type="AlphaFoldDB" id="U6B6X5"/>
<dbReference type="EMBL" id="CP006604">
    <property type="protein sequence ID" value="AHA27497.1"/>
    <property type="molecule type" value="Genomic_DNA"/>
</dbReference>
<comment type="cofactor">
    <cofactor evidence="9">
        <name>Mg(2+)</name>
        <dbReference type="ChEBI" id="CHEBI:18420"/>
    </cofactor>
</comment>
<keyword evidence="3 9" id="KW-0479">Metal-binding</keyword>
<dbReference type="UniPathway" id="UPA00078">
    <property type="reaction ID" value="UER00161"/>
</dbReference>
<dbReference type="GO" id="GO:0009102">
    <property type="term" value="P:biotin biosynthetic process"/>
    <property type="evidence" value="ECO:0007669"/>
    <property type="project" value="UniProtKB-UniRule"/>
</dbReference>
<comment type="catalytic activity">
    <reaction evidence="8">
        <text>(7R,8S)-8-amino-7-(carboxyamino)nonanoate + ATP = (4R,5S)-dethiobiotin + ADP + phosphate + H(+)</text>
        <dbReference type="Rhea" id="RHEA:63684"/>
        <dbReference type="ChEBI" id="CHEBI:15378"/>
        <dbReference type="ChEBI" id="CHEBI:30616"/>
        <dbReference type="ChEBI" id="CHEBI:43474"/>
        <dbReference type="ChEBI" id="CHEBI:149470"/>
        <dbReference type="ChEBI" id="CHEBI:149473"/>
        <dbReference type="ChEBI" id="CHEBI:456216"/>
    </reaction>
</comment>
<feature type="binding site" evidence="9">
    <location>
        <position position="37"/>
    </location>
    <ligand>
        <name>substrate</name>
    </ligand>
</feature>
<comment type="caution">
    <text evidence="9">Lacks conserved residue(s) required for the propagation of feature annotation.</text>
</comment>
<feature type="binding site" evidence="9">
    <location>
        <position position="44"/>
    </location>
    <ligand>
        <name>ATP</name>
        <dbReference type="ChEBI" id="CHEBI:30616"/>
    </ligand>
</feature>
<evidence type="ECO:0000256" key="8">
    <source>
        <dbReference type="ARBA" id="ARBA00047386"/>
    </source>
</evidence>
<dbReference type="InterPro" id="IPR027417">
    <property type="entry name" value="P-loop_NTPase"/>
</dbReference>
<dbReference type="GO" id="GO:0004141">
    <property type="term" value="F:dethiobiotin synthase activity"/>
    <property type="evidence" value="ECO:0007669"/>
    <property type="project" value="UniProtKB-UniRule"/>
</dbReference>
<keyword evidence="6 9" id="KW-0067">ATP-binding</keyword>
<feature type="binding site" evidence="9">
    <location>
        <position position="17"/>
    </location>
    <ligand>
        <name>Mg(2+)</name>
        <dbReference type="ChEBI" id="CHEBI:18420"/>
    </ligand>
</feature>
<comment type="subunit">
    <text evidence="9">Homodimer.</text>
</comment>
<dbReference type="eggNOG" id="COG0132">
    <property type="taxonomic scope" value="Bacteria"/>
</dbReference>
<feature type="binding site" evidence="9">
    <location>
        <position position="100"/>
    </location>
    <ligand>
        <name>Mg(2+)</name>
        <dbReference type="ChEBI" id="CHEBI:18420"/>
    </ligand>
</feature>
<dbReference type="PATRIC" id="fig|1261131.3.peg.110"/>
<dbReference type="InterPro" id="IPR004472">
    <property type="entry name" value="DTB_synth_BioD"/>
</dbReference>
<comment type="function">
    <text evidence="9">Catalyzes a mechanistically unusual reaction, the ATP-dependent insertion of CO2 between the N7 and N8 nitrogen atoms of 7,8-diaminopelargonic acid (DAPA, also called 7,8-diammoniononanoate) to form a ureido ring.</text>
</comment>
<comment type="catalytic activity">
    <reaction evidence="9">
        <text>(7R,8S)-7,8-diammoniononanoate + CO2 + ATP = (4R,5S)-dethiobiotin + ADP + phosphate + 3 H(+)</text>
        <dbReference type="Rhea" id="RHEA:15805"/>
        <dbReference type="ChEBI" id="CHEBI:15378"/>
        <dbReference type="ChEBI" id="CHEBI:16526"/>
        <dbReference type="ChEBI" id="CHEBI:30616"/>
        <dbReference type="ChEBI" id="CHEBI:43474"/>
        <dbReference type="ChEBI" id="CHEBI:149469"/>
        <dbReference type="ChEBI" id="CHEBI:149473"/>
        <dbReference type="ChEBI" id="CHEBI:456216"/>
        <dbReference type="EC" id="6.3.3.3"/>
    </reaction>
</comment>
<evidence type="ECO:0000256" key="7">
    <source>
        <dbReference type="ARBA" id="ARBA00022842"/>
    </source>
</evidence>
<dbReference type="GO" id="GO:0005524">
    <property type="term" value="F:ATP binding"/>
    <property type="evidence" value="ECO:0007669"/>
    <property type="project" value="UniProtKB-UniRule"/>
</dbReference>
<evidence type="ECO:0000256" key="1">
    <source>
        <dbReference type="ARBA" id="ARBA00022490"/>
    </source>
</evidence>
<dbReference type="GO" id="GO:0005829">
    <property type="term" value="C:cytosol"/>
    <property type="evidence" value="ECO:0007669"/>
    <property type="project" value="TreeGrafter"/>
</dbReference>
<dbReference type="NCBIfam" id="TIGR00347">
    <property type="entry name" value="bioD"/>
    <property type="match status" value="1"/>
</dbReference>
<feature type="binding site" evidence="9">
    <location>
        <begin position="100"/>
        <end position="103"/>
    </location>
    <ligand>
        <name>ATP</name>
        <dbReference type="ChEBI" id="CHEBI:30616"/>
    </ligand>
</feature>
<dbReference type="PANTHER" id="PTHR43210:SF2">
    <property type="entry name" value="ATP-DEPENDENT DETHIOBIOTIN SYNTHETASE BIOD 2"/>
    <property type="match status" value="1"/>
</dbReference>
<evidence type="ECO:0000256" key="3">
    <source>
        <dbReference type="ARBA" id="ARBA00022723"/>
    </source>
</evidence>
<keyword evidence="1 9" id="KW-0963">Cytoplasm</keyword>
<dbReference type="PIRSF" id="PIRSF006755">
    <property type="entry name" value="DTB_synth"/>
    <property type="match status" value="1"/>
</dbReference>
<dbReference type="CDD" id="cd03109">
    <property type="entry name" value="DTBS"/>
    <property type="match status" value="1"/>
</dbReference>
<protein>
    <recommendedName>
        <fullName evidence="9">ATP-dependent dethiobiotin synthetase BioD</fullName>
        <ecNumber evidence="9">6.3.3.3</ecNumber>
    </recommendedName>
    <alternativeName>
        <fullName evidence="9">DTB synthetase</fullName>
        <shortName evidence="9">DTBS</shortName>
    </alternativeName>
    <alternativeName>
        <fullName evidence="9">Dethiobiotin synthase</fullName>
    </alternativeName>
</protein>
<dbReference type="Proteomes" id="UP000017862">
    <property type="component" value="Chromosome"/>
</dbReference>
<comment type="pathway">
    <text evidence="9">Cofactor biosynthesis; biotin biosynthesis; biotin from 7,8-diaminononanoate: step 1/2.</text>
</comment>
<evidence type="ECO:0000256" key="6">
    <source>
        <dbReference type="ARBA" id="ARBA00022840"/>
    </source>
</evidence>
<evidence type="ECO:0000256" key="4">
    <source>
        <dbReference type="ARBA" id="ARBA00022741"/>
    </source>
</evidence>
<dbReference type="HAMAP" id="MF_00336">
    <property type="entry name" value="BioD"/>
    <property type="match status" value="1"/>
</dbReference>
<comment type="subcellular location">
    <subcellularLocation>
        <location evidence="9">Cytoplasm</location>
    </subcellularLocation>
</comment>
<feature type="binding site" evidence="9">
    <location>
        <begin position="13"/>
        <end position="18"/>
    </location>
    <ligand>
        <name>ATP</name>
        <dbReference type="ChEBI" id="CHEBI:30616"/>
    </ligand>
</feature>
<dbReference type="HOGENOM" id="CLU_072551_2_0_5"/>
<dbReference type="Pfam" id="PF13500">
    <property type="entry name" value="AAA_26"/>
    <property type="match status" value="1"/>
</dbReference>
<keyword evidence="4 9" id="KW-0547">Nucleotide-binding</keyword>
<feature type="binding site" evidence="9">
    <location>
        <position position="44"/>
    </location>
    <ligand>
        <name>Mg(2+)</name>
        <dbReference type="ChEBI" id="CHEBI:18420"/>
    </ligand>
</feature>
<dbReference type="RefSeq" id="WP_007556802.1">
    <property type="nucleotide sequence ID" value="NC_022793.1"/>
</dbReference>
<gene>
    <name evidence="9 10" type="primary">bioD</name>
    <name evidence="10" type="ORF">lam_117</name>
</gene>
<evidence type="ECO:0000313" key="11">
    <source>
        <dbReference type="Proteomes" id="UP000017862"/>
    </source>
</evidence>
<evidence type="ECO:0000256" key="5">
    <source>
        <dbReference type="ARBA" id="ARBA00022756"/>
    </source>
</evidence>
<feature type="binding site" evidence="9">
    <location>
        <begin position="184"/>
        <end position="186"/>
    </location>
    <ligand>
        <name>ATP</name>
        <dbReference type="ChEBI" id="CHEBI:30616"/>
    </ligand>
</feature>
<dbReference type="PANTHER" id="PTHR43210">
    <property type="entry name" value="DETHIOBIOTIN SYNTHETASE"/>
    <property type="match status" value="1"/>
</dbReference>
<dbReference type="Gene3D" id="3.40.50.300">
    <property type="entry name" value="P-loop containing nucleotide triphosphate hydrolases"/>
    <property type="match status" value="1"/>
</dbReference>
<evidence type="ECO:0000256" key="9">
    <source>
        <dbReference type="HAMAP-Rule" id="MF_00336"/>
    </source>
</evidence>
<dbReference type="SUPFAM" id="SSF52540">
    <property type="entry name" value="P-loop containing nucleoside triphosphate hydrolases"/>
    <property type="match status" value="1"/>
</dbReference>
<comment type="similarity">
    <text evidence="9">Belongs to the dethiobiotin synthetase family.</text>
</comment>
<evidence type="ECO:0000256" key="2">
    <source>
        <dbReference type="ARBA" id="ARBA00022598"/>
    </source>
</evidence>
<dbReference type="GO" id="GO:0000287">
    <property type="term" value="F:magnesium ion binding"/>
    <property type="evidence" value="ECO:0007669"/>
    <property type="project" value="UniProtKB-UniRule"/>
</dbReference>
<keyword evidence="11" id="KW-1185">Reference proteome</keyword>
<evidence type="ECO:0000313" key="10">
    <source>
        <dbReference type="EMBL" id="AHA27497.1"/>
    </source>
</evidence>
<keyword evidence="5 9" id="KW-0093">Biotin biosynthesis</keyword>
<keyword evidence="2 9" id="KW-0436">Ligase</keyword>
<feature type="active site" evidence="9">
    <location>
        <position position="33"/>
    </location>
</feature>
<sequence length="217" mass="24416">MKLRLVITGTDTSIGKTIFSAALANALNAYYWKPIQSGMDEETDSEIVQRIGGLPKHHIIPEAWKLKKPISPHLSAAIDGIEINPSKINVPIINHHIIIEGTGGLLVPIKNKYLFIDLIKRWNFPTILCASTSLGTINHCLLSLESLRNRNIKVLGIAFIGDPQPEVEKTITNIGRVQYLGRLPKITPIEPDILHQNFQKYFAKSLLQEKFYEQFTK</sequence>
<reference evidence="10 11" key="1">
    <citation type="journal article" date="2014" name="Mol. Plant Microbe Interact.">
        <title>The complete genome sequence of Candidatus Liberibacter americanus, associated with citrus Huanglongbing.</title>
        <authorList>
            <person name="Wulff N.A."/>
            <person name="Zhang S."/>
            <person name="Setubal J.C."/>
            <person name="Almeida N.F."/>
            <person name="Martins E.C."/>
            <person name="Harakava R."/>
            <person name="Kumar D."/>
            <person name="Rangel L.T."/>
            <person name="Foissac X."/>
            <person name="Bove J."/>
            <person name="Gabriel D.W."/>
        </authorList>
    </citation>
    <scope>NUCLEOTIDE SEQUENCE [LARGE SCALE GENOMIC DNA]</scope>
    <source>
        <strain evidence="10 11">Sao Paulo</strain>
    </source>
</reference>
<accession>U6B6X5</accession>
<dbReference type="KEGG" id="lar:lam_117"/>
<dbReference type="EC" id="6.3.3.3" evidence="9"/>